<dbReference type="SMART" id="SM00382">
    <property type="entry name" value="AAA"/>
    <property type="match status" value="4"/>
</dbReference>
<dbReference type="GO" id="GO:0051959">
    <property type="term" value="F:dynein light intermediate chain binding"/>
    <property type="evidence" value="ECO:0007669"/>
    <property type="project" value="InterPro"/>
</dbReference>
<evidence type="ECO:0000256" key="4">
    <source>
        <dbReference type="ARBA" id="ARBA00022197"/>
    </source>
</evidence>
<dbReference type="Pfam" id="PF12781">
    <property type="entry name" value="AAA_9"/>
    <property type="match status" value="1"/>
</dbReference>
<dbReference type="FunFam" id="3.20.180.20:FF:000002">
    <property type="entry name" value="Cytoplasmic dynein heavy chain 1"/>
    <property type="match status" value="1"/>
</dbReference>
<dbReference type="Pfam" id="PF12780">
    <property type="entry name" value="AAA_8"/>
    <property type="match status" value="1"/>
</dbReference>
<dbReference type="Pfam" id="PF08385">
    <property type="entry name" value="DHC_N1"/>
    <property type="match status" value="1"/>
</dbReference>
<dbReference type="GO" id="GO:0030286">
    <property type="term" value="C:dynein complex"/>
    <property type="evidence" value="ECO:0007669"/>
    <property type="project" value="UniProtKB-KW"/>
</dbReference>
<keyword evidence="5" id="KW-0963">Cytoplasm</keyword>
<dbReference type="GO" id="GO:0008569">
    <property type="term" value="F:minus-end-directed microtubule motor activity"/>
    <property type="evidence" value="ECO:0007669"/>
    <property type="project" value="InterPro"/>
</dbReference>
<evidence type="ECO:0000256" key="11">
    <source>
        <dbReference type="ARBA" id="ARBA00023054"/>
    </source>
</evidence>
<dbReference type="InterPro" id="IPR041466">
    <property type="entry name" value="Dynein_AAA5_ext"/>
</dbReference>
<evidence type="ECO:0000256" key="7">
    <source>
        <dbReference type="ARBA" id="ARBA00022737"/>
    </source>
</evidence>
<dbReference type="InterPro" id="IPR004273">
    <property type="entry name" value="Dynein_heavy_D6_P-loop"/>
</dbReference>
<evidence type="ECO:0000256" key="6">
    <source>
        <dbReference type="ARBA" id="ARBA00022701"/>
    </source>
</evidence>
<keyword evidence="18" id="KW-1185">Reference proteome</keyword>
<dbReference type="FunFam" id="3.40.50.300:FF:000373">
    <property type="entry name" value="Cytoplasmic dynein heavy chain 2"/>
    <property type="match status" value="1"/>
</dbReference>
<evidence type="ECO:0000256" key="9">
    <source>
        <dbReference type="ARBA" id="ARBA00022840"/>
    </source>
</evidence>
<dbReference type="FunFam" id="1.10.287.2620:FF:000001">
    <property type="entry name" value="Cytoplasmic dynein heavy chain 1"/>
    <property type="match status" value="1"/>
</dbReference>
<dbReference type="FunFam" id="1.20.920.20:FF:000002">
    <property type="entry name" value="Cytoplasmic dynein 1 heavy chain"/>
    <property type="match status" value="1"/>
</dbReference>
<dbReference type="FunFam" id="3.40.50.300:FF:000071">
    <property type="entry name" value="Cytoplasmic dynein heavy chain 1"/>
    <property type="match status" value="1"/>
</dbReference>
<feature type="compositionally biased region" description="Basic and acidic residues" evidence="15">
    <location>
        <begin position="3246"/>
        <end position="3255"/>
    </location>
</feature>
<evidence type="ECO:0000256" key="2">
    <source>
        <dbReference type="ARBA" id="ARBA00008887"/>
    </source>
</evidence>
<dbReference type="Pfam" id="PF17852">
    <property type="entry name" value="Dynein_AAA_lid"/>
    <property type="match status" value="1"/>
</dbReference>
<gene>
    <name evidence="17" type="ORF">IV203_034788</name>
</gene>
<accession>A0A9K3LC30</accession>
<dbReference type="InterPro" id="IPR024317">
    <property type="entry name" value="Dynein_heavy_chain_D4_dom"/>
</dbReference>
<dbReference type="GO" id="GO:0045505">
    <property type="term" value="F:dynein intermediate chain binding"/>
    <property type="evidence" value="ECO:0007669"/>
    <property type="project" value="InterPro"/>
</dbReference>
<dbReference type="Pfam" id="PF12777">
    <property type="entry name" value="MT"/>
    <property type="match status" value="1"/>
</dbReference>
<dbReference type="GO" id="GO:0005524">
    <property type="term" value="F:ATP binding"/>
    <property type="evidence" value="ECO:0007669"/>
    <property type="project" value="UniProtKB-KW"/>
</dbReference>
<evidence type="ECO:0000256" key="5">
    <source>
        <dbReference type="ARBA" id="ARBA00022490"/>
    </source>
</evidence>
<keyword evidence="9" id="KW-0067">ATP-binding</keyword>
<dbReference type="FunFam" id="1.20.58.1120:FF:000013">
    <property type="entry name" value="Dynein heavy chain-like protein"/>
    <property type="match status" value="1"/>
</dbReference>
<feature type="domain" description="AAA+ ATPase" evidence="16">
    <location>
        <begin position="2194"/>
        <end position="2439"/>
    </location>
</feature>
<dbReference type="InterPro" id="IPR013602">
    <property type="entry name" value="Dynein_heavy_linker"/>
</dbReference>
<dbReference type="InterPro" id="IPR026983">
    <property type="entry name" value="DHC"/>
</dbReference>
<evidence type="ECO:0000313" key="18">
    <source>
        <dbReference type="Proteomes" id="UP000693970"/>
    </source>
</evidence>
<keyword evidence="10" id="KW-0243">Dynein</keyword>
<organism evidence="17 18">
    <name type="scientific">Nitzschia inconspicua</name>
    <dbReference type="NCBI Taxonomy" id="303405"/>
    <lineage>
        <taxon>Eukaryota</taxon>
        <taxon>Sar</taxon>
        <taxon>Stramenopiles</taxon>
        <taxon>Ochrophyta</taxon>
        <taxon>Bacillariophyta</taxon>
        <taxon>Bacillariophyceae</taxon>
        <taxon>Bacillariophycidae</taxon>
        <taxon>Bacillariales</taxon>
        <taxon>Bacillariaceae</taxon>
        <taxon>Nitzschia</taxon>
    </lineage>
</organism>
<dbReference type="InterPro" id="IPR035699">
    <property type="entry name" value="AAA_6"/>
</dbReference>
<sequence length="4221" mass="474921">MTVLSNKDPLEYIRMACEVHLGTAPNRDTVEILMHTSSCLFVYLETPNDLAAKVSDALPEKYLAAVAFMGGPIGAVANSTTIAVEGSDPSTTTSTSTNSKQPLQCVTLQPTILEDEDTPDAGGESKDGDGHDAAERVTPTDAVAAVNSQAALLQALQLYSRNLFLPSLKDQAVLQEKIRQLNVAIGQSQRSAKLPTVTLNVDSQIVSAASNVTDTKANVDWNALGLAHLLQDDDFLNALQSGVSNWIVQIRKLTVLPKSTAFPLLDDADNTALAADLEELSFWNSLSQELQHVQQQLSSPPVQLTLAMLREAKRFVATLALQNNTGLEPALSYTQDVQHFLKAYPATEYPAARDFETLSDITNQVFDHLPKIRSSRYYGLERLAQLLSATTLTLRRSVEHILQDSYSNLLFMEYKDYETKVRYPTQDIFVQFDDRYQEFREFFLEQARRRKISTPAKILDQQLILYHKPLEARLDQIHEFRSSHERLRQVVLQVLQQDSADDADEQQQQTAGAIQTVENAPRLLFSALDLIDLSPGGTKALESALEEYDMQMDAMEERLAKLLRDKLTACQDAEDMFRVFARFNPLLSRTRVRVAVKEFQVQLIATVAQAVEKLQSKFTLKYEASSAAKISKLRGIPPVSGKILWAKQMERQVNALMERCAQVLGPDFAAQLEGRQLRKSGDELLAKLDARAFFQTWVTEWEKELTLQATSRLHSYPVTVEKDVRSGELVPTVNFNEMSETLPKEIQQLRWLGFEKDIPRSVMAASDEATKRYPFAIAIKTALRSYQAVRGLVTPDLEPLLMPQLLAVRETISEAFDVKLDTSTAIAKKRRIRWDAPRELSDWVGRLSESVTKLEERVEQLLITCDKVDNAINLLGKIDYDSNKFRTVMDNIQRYIDEMSLGGYPQLATWVQVLDERLAKVLAGRLTTALENWNHTFRTLEENKDGEDVEEKQNEGTTVAIHIPSVSVEILLRNQEISSVPAVPTARSLFFNRLHDYIGIVCNLQRPKSGRYEVFDDAAKSGSKSEDTFDCLVGMVPAETVSTAYARIEECVAEMSAFVDQWLAYQTLWDTQVADVAASVGNDIEKWQQLLLESAEARSAVDLSSTSTDFGAVTVKYSKVQSQITLKYDSWQKELQSSFASILGQCIRDAHGKMEDAKTKLESATLETSSGTESIVLGVTFIQEMKQNVDVWAVELDQLESSERLVKRQRFNFGNDWMETTVVKGQFELVKQVLGRRIHSMEQQFPLLQARVSAEEKSAAKRSAELVSEWAKDKPLRGNVPPADALTVLAKFETDLNKAKTHQENLIKAKDALGLEHTAESSALLECLEELADLKSVWEAVSKPHDQLQEIKDTNWSSAVMRKIRRALDDLLAEMRSLPNRIRQYEAFNTLHDEVKGYIAGHSLLADLKTEALKERHWKTILKQLGISLSYSELTIGVLWEKGVLNRKKEIGEILTVAQGERALEMFLSQVKDRWTKQELQLVLFQQRVRLIRGWDDLFANLDDHIGGLALMKSSPYYRQVREFQEEGSLWEERLTKLRAAFDSWIDVQRRWVYLEGILFGSSDIKAQLPSEWSRFKSVDSEFVALMRRIAARPYAMEVLNIENLQRTLERLGNLMSVIQKALGEYLEKQRREFSRFYFLGDDDLLEIMGNASEPGKVLSHVSKMFAGIASARLSTENLPEDTIAILDAMVSKDGEVVPFHEPIKIMHGTSVKVWLKEMENKMKNTLAMLLESAVSEDNVDTTDKKVFVEWATKFPAQIMILATQINWSMGVDKALGDADSSASLKKLLSSLEWKLEVMAETVLKELPPDSRKKFEQMITELVHQRDVVRDLIKDGVSSQKDFRWLYHLRYTYHPEAPKLTEKLMISLSNATFYYGFEYLGIGERLVQTPLTDKAYLTLTQALHFKLGGSPFGPAGTGKTETVKALGAQLGRFVLVFNCDEKFDFSAMGRLFCGLCQVGAWGCFDEFNRLEEGILSAVSQQILGIQQGLLDNSSHIDLLGRSIRLDPNMATFITMNPGYAGRSNLPDNLKTLFRSVAMVTPDRKLIAQVMLYSQGIVTAEQLAPSVVDLFLLCEERMTKQRHYDFGLRALKTLLVSAGALKRKAIEGKDDMDLATEERNALIVGACNNILPKLIAQDILVFKEILEEVFPGSAISSMEDEILRAEMVKICEEKGLVADEGFIQKMLQLKQVIEMRHGIMVVGKSGVGKSVALKVLMESMHNVDGIKGDMYYIDPKAISKDDLYGSLDGTTLEWTDGIFTNVLRKILDNQKGESDRRHWIVFDGDVDPDWAENLNSVLDDNKMLTLPSGERLTIPPNMRIILEVDSLEYATPATVSRCGMVFFNENTISAEMSLHHLMSTLEKEDTTGGGETPAAQILFLQSIRPLVVSDRTSSLVIDGLDFAMNQDHIMVAGRDRFLNTLKALLLQGIGQAIAYDENHPDFPMSGEHMEKFAKRWLLHSLMWSFAGSASWEVRKKFGDMLLRTSGIQLPSSEYSLVDYRVRVEDGEYELWSNSVPRMEIESHRVSATDLVITTTDTVRHSDILGAWLNSRTPVILCGPPGSGKTMTLTSVLQSMQGVVLVNLNFSSRTTPDIILKVFQQYCKYVRRGKEIYLEPAESLGTDVWLVIFSDEINLPENDSYGTQRVIMFMRQLVEQGGFWRDDNVWIKTNRIQFVGACNPPTDAGRVELSHRFLRHAPLLLVDFPETDSLMQIYRTFNGGMLKLFPSLRGEALPMTEAMIQVYTENQRKFTASQQPQYIYSPRELSRWVRGIYEAIAQMDTGLSKEELCRIWTHEGLRLFCDRLVEEDDRKWCHNMIDDVARKWFAGVDFDVALKRPLFYTTWLSKETRKVEREELKEFLAARLRVFYEEMLDVKLVVFDEVLEHILRIDRVLRQPMGHLLLCGDAGAGKTVLTKFVSWMNGLNVFQIKAHSKYGINDFYEDLREVMKRVALKGEKITFIFDEANCLKSAFIEAMNALLASGEVPGLFEGDEYTALINACRDSAMKEGVILDSEEELWRRFTTLVQRNLHVVFTMNPSGGDWKNRSTTSPALFNRCVVDWFGTWGSKAMGEVGKEFTLRLDMGDLGGFSYGMGEGEVLMQRVAELFEGNNGLRQAVVAALVELHLIAKETADDAASQPSSVNRTFLCPRDYLTLIQNFVACLNKRRGEIEDQQLHVNAGLHKLQQTQENVAELKKSLGEKTVVLKEKEAEANNKLQSMVANQNIAEKRKEEAERMSAEVQKQQVEINRRKDEAQRDLDEAEPALRSAQASVRGIKKRDLDEVKALARPPENVKLTLECVSIMLGESSSAPSWADVRKLLAKSDFIPNILNFDADKLSTKQIKLVRDKYLDGNPDLTTEAVMRSSKACGPLFSWAESQVRYSTVYNRIQPLRDEVEQLEQEASVVKEKLETVESEVKTLETSIAQYKADYATLIRDVEALKSEMEKVTSKVDRAESLLKSLGHESERWKKSAESFEAILRSLVGDSLLLGSFLTYSGFFDFKNRQVMMDRWKHTLQVLSIEYHEDLGIVESLSTGKQRFLWQSEGLPNDTLSLENGVILDHAVRFPLVIDPSGSAIHFLMQKHETDKIQKTSFLDKAFVKTLAGAVRFGTALLVENVEHIDPILNPLLNKELQRTGGRVLVRIGTEDIDYSPNFKIILSTKNPAVHLTPDVASRVTIVNFTVTPASLESQSLSKVLQYEKPELEIQRAAVLKLQGEQNVMLRELEDQMLAKISACEGSILEDDQVVAGMEVLMKEGQAVEEQISQSDQVMAQVHSAVGEFEPFASICRKVFVLLGALREISFLYEFSSNAFMATLEHVLEANKDIPSGEAALQRLAKLKSSLFTEVVARVARGLKSNDKVVFSVLLARIFTSDNSLGSKQYDTTEDYVSEFTKVFGDSFLWEGRDDLHAVVSEVDAAVPLLICSAPGYDVSSRVEGMAKELGKELSSVAMGSAEGFDTAESLVTSASKRGTWVMLKNVHLCTDWLNETFVKKLQTFGHSTHKDFRLFVTSEISPKLPTALLRLSDVTVAEASSGIKPSMARFISGLTKSRLEKSPIKNRLYLLVAWIHAVLEERVRYGWPYELAESDSFNALKVIDELVGDGMRNPDEIPFDALSTTMKVDIFGSKVSKEDVQGTIDGMIDDIFTKKAFDLQFPLVPSVKEGPTLPDSCTSQSEMLSWISSLPSTTPPTWVGLADDAEEALDKAMAEDIHDKICKVFASATTSQ</sequence>
<dbReference type="Proteomes" id="UP000693970">
    <property type="component" value="Unassembled WGS sequence"/>
</dbReference>
<comment type="caution">
    <text evidence="17">The sequence shown here is derived from an EMBL/GenBank/DDBJ whole genome shotgun (WGS) entry which is preliminary data.</text>
</comment>
<dbReference type="FunFam" id="3.40.50.300:FF:001013">
    <property type="entry name" value="Dynein heavy chain, cytoplasmic"/>
    <property type="match status" value="1"/>
</dbReference>
<reference evidence="17" key="2">
    <citation type="submission" date="2021-04" db="EMBL/GenBank/DDBJ databases">
        <authorList>
            <person name="Podell S."/>
        </authorList>
    </citation>
    <scope>NUCLEOTIDE SEQUENCE</scope>
    <source>
        <strain evidence="17">Hildebrandi</strain>
    </source>
</reference>
<dbReference type="Pfam" id="PF18198">
    <property type="entry name" value="AAA_lid_11"/>
    <property type="match status" value="1"/>
</dbReference>
<proteinExistence type="inferred from homology"/>
<dbReference type="Pfam" id="PF03028">
    <property type="entry name" value="Dynein_heavy"/>
    <property type="match status" value="1"/>
</dbReference>
<feature type="region of interest" description="Disordered" evidence="15">
    <location>
        <begin position="112"/>
        <end position="134"/>
    </location>
</feature>
<protein>
    <recommendedName>
        <fullName evidence="4">Dynein heavy chain, cytoplasmic</fullName>
    </recommendedName>
</protein>
<dbReference type="CDD" id="cd01127">
    <property type="entry name" value="TrwB_TraG_TraD_VirD4"/>
    <property type="match status" value="1"/>
</dbReference>
<dbReference type="GO" id="GO:0007018">
    <property type="term" value="P:microtubule-based movement"/>
    <property type="evidence" value="ECO:0007669"/>
    <property type="project" value="InterPro"/>
</dbReference>
<dbReference type="PANTHER" id="PTHR45703:SF36">
    <property type="entry name" value="DYNEIN HEAVY CHAIN, CYTOPLASMIC"/>
    <property type="match status" value="1"/>
</dbReference>
<dbReference type="Pfam" id="PF08393">
    <property type="entry name" value="DHC_N2"/>
    <property type="match status" value="1"/>
</dbReference>
<evidence type="ECO:0000313" key="17">
    <source>
        <dbReference type="EMBL" id="KAG7359690.1"/>
    </source>
</evidence>
<dbReference type="InterPro" id="IPR013594">
    <property type="entry name" value="Dynein_heavy_tail"/>
</dbReference>
<evidence type="ECO:0000256" key="15">
    <source>
        <dbReference type="SAM" id="MobiDB-lite"/>
    </source>
</evidence>
<evidence type="ECO:0000256" key="13">
    <source>
        <dbReference type="ARBA" id="ARBA00023212"/>
    </source>
</evidence>
<dbReference type="InterPro" id="IPR054354">
    <property type="entry name" value="DYNC2H1-like_lid"/>
</dbReference>
<dbReference type="InterPro" id="IPR003593">
    <property type="entry name" value="AAA+_ATPase"/>
</dbReference>
<feature type="coiled-coil region" evidence="14">
    <location>
        <begin position="1147"/>
        <end position="1202"/>
    </location>
</feature>
<evidence type="ECO:0000256" key="3">
    <source>
        <dbReference type="ARBA" id="ARBA00011655"/>
    </source>
</evidence>
<keyword evidence="11 14" id="KW-0175">Coiled coil</keyword>
<dbReference type="Pfam" id="PF12775">
    <property type="entry name" value="AAA_7"/>
    <property type="match status" value="1"/>
</dbReference>
<dbReference type="InterPro" id="IPR041658">
    <property type="entry name" value="AAA_lid_11"/>
</dbReference>
<dbReference type="PANTHER" id="PTHR45703">
    <property type="entry name" value="DYNEIN HEAVY CHAIN"/>
    <property type="match status" value="1"/>
</dbReference>
<keyword evidence="6" id="KW-0493">Microtubule</keyword>
<dbReference type="GO" id="GO:0005874">
    <property type="term" value="C:microtubule"/>
    <property type="evidence" value="ECO:0007669"/>
    <property type="project" value="UniProtKB-KW"/>
</dbReference>
<dbReference type="InterPro" id="IPR035706">
    <property type="entry name" value="AAA_9"/>
</dbReference>
<evidence type="ECO:0000256" key="8">
    <source>
        <dbReference type="ARBA" id="ARBA00022741"/>
    </source>
</evidence>
<evidence type="ECO:0000256" key="1">
    <source>
        <dbReference type="ARBA" id="ARBA00004245"/>
    </source>
</evidence>
<reference evidence="17" key="1">
    <citation type="journal article" date="2021" name="Sci. Rep.">
        <title>Diploid genomic architecture of Nitzschia inconspicua, an elite biomass production diatom.</title>
        <authorList>
            <person name="Oliver A."/>
            <person name="Podell S."/>
            <person name="Pinowska A."/>
            <person name="Traller J.C."/>
            <person name="Smith S.R."/>
            <person name="McClure R."/>
            <person name="Beliaev A."/>
            <person name="Bohutskyi P."/>
            <person name="Hill E.A."/>
            <person name="Rabines A."/>
            <person name="Zheng H."/>
            <person name="Allen L.Z."/>
            <person name="Kuo A."/>
            <person name="Grigoriev I.V."/>
            <person name="Allen A.E."/>
            <person name="Hazlebeck D."/>
            <person name="Allen E.E."/>
        </authorList>
    </citation>
    <scope>NUCLEOTIDE SEQUENCE</scope>
    <source>
        <strain evidence="17">Hildebrandi</strain>
    </source>
</reference>
<comment type="subcellular location">
    <subcellularLocation>
        <location evidence="1">Cytoplasm</location>
        <location evidence="1">Cytoskeleton</location>
    </subcellularLocation>
</comment>
<keyword evidence="12" id="KW-0505">Motor protein</keyword>
<feature type="compositionally biased region" description="Basic and acidic residues" evidence="15">
    <location>
        <begin position="123"/>
        <end position="134"/>
    </location>
</feature>
<feature type="domain" description="AAA+ ATPase" evidence="16">
    <location>
        <begin position="1908"/>
        <end position="2145"/>
    </location>
</feature>
<evidence type="ECO:0000256" key="12">
    <source>
        <dbReference type="ARBA" id="ARBA00023175"/>
    </source>
</evidence>
<dbReference type="FunFam" id="3.40.50.300:FF:000122">
    <property type="entry name" value="Cytoplasmic dynein 1 heavy chain"/>
    <property type="match status" value="1"/>
</dbReference>
<name>A0A9K3LC30_9STRA</name>
<dbReference type="CDD" id="cd00009">
    <property type="entry name" value="AAA"/>
    <property type="match status" value="2"/>
</dbReference>
<comment type="similarity">
    <text evidence="2">Belongs to the dynein heavy chain family.</text>
</comment>
<comment type="subunit">
    <text evidence="3">Consists of at least two heavy chains and a number of intermediate and light chains.</text>
</comment>
<keyword evidence="7" id="KW-0677">Repeat</keyword>
<dbReference type="OrthoDB" id="424310at2759"/>
<dbReference type="Pfam" id="PF12774">
    <property type="entry name" value="AAA_6"/>
    <property type="match status" value="1"/>
</dbReference>
<feature type="domain" description="AAA+ ATPase" evidence="16">
    <location>
        <begin position="2894"/>
        <end position="3060"/>
    </location>
</feature>
<dbReference type="InterPro" id="IPR024743">
    <property type="entry name" value="Dynein_HC_stalk"/>
</dbReference>
<keyword evidence="13" id="KW-0206">Cytoskeleton</keyword>
<evidence type="ECO:0000259" key="16">
    <source>
        <dbReference type="SMART" id="SM00382"/>
    </source>
</evidence>
<dbReference type="FunFam" id="1.20.140.100:FF:000002">
    <property type="entry name" value="Cytoplasmic dynein heavy chain 1"/>
    <property type="match status" value="1"/>
</dbReference>
<keyword evidence="8" id="KW-0547">Nucleotide-binding</keyword>
<feature type="domain" description="AAA+ ATPase" evidence="16">
    <location>
        <begin position="2549"/>
        <end position="2701"/>
    </location>
</feature>
<feature type="region of interest" description="Disordered" evidence="15">
    <location>
        <begin position="3246"/>
        <end position="3267"/>
    </location>
</feature>
<feature type="coiled-coil region" evidence="14">
    <location>
        <begin position="538"/>
        <end position="565"/>
    </location>
</feature>
<dbReference type="Pfam" id="PF22597">
    <property type="entry name" value="DYN_lid"/>
    <property type="match status" value="1"/>
</dbReference>
<evidence type="ECO:0000256" key="14">
    <source>
        <dbReference type="SAM" id="Coils"/>
    </source>
</evidence>
<feature type="coiled-coil region" evidence="14">
    <location>
        <begin position="3378"/>
        <end position="3461"/>
    </location>
</feature>
<evidence type="ECO:0000256" key="10">
    <source>
        <dbReference type="ARBA" id="ARBA00023017"/>
    </source>
</evidence>
<dbReference type="EMBL" id="JAGRRH010000013">
    <property type="protein sequence ID" value="KAG7359690.1"/>
    <property type="molecule type" value="Genomic_DNA"/>
</dbReference>